<evidence type="ECO:0000313" key="1">
    <source>
        <dbReference type="EMBL" id="ELQ41419.1"/>
    </source>
</evidence>
<name>A0AA97PNT4_PYRO3</name>
<protein>
    <submittedName>
        <fullName evidence="1">Uncharacterized protein</fullName>
    </submittedName>
</protein>
<dbReference type="EMBL" id="JH793244">
    <property type="protein sequence ID" value="ELQ41419.1"/>
    <property type="molecule type" value="Genomic_DNA"/>
</dbReference>
<accession>A0AA97PNT4</accession>
<gene>
    <name evidence="1" type="ORF">OOU_Y34scaffold00281g1</name>
</gene>
<sequence length="21" mass="2268">MNEPGTKGFSVIEVSPVFTVE</sequence>
<proteinExistence type="predicted"/>
<reference evidence="1" key="1">
    <citation type="journal article" date="2012" name="PLoS Genet.">
        <title>Comparative analysis of the genomes of two field isolates of the rice blast fungus Magnaporthe oryzae.</title>
        <authorList>
            <person name="Xue M."/>
            <person name="Yang J."/>
            <person name="Li Z."/>
            <person name="Hu S."/>
            <person name="Yao N."/>
            <person name="Dean R.A."/>
            <person name="Zhao W."/>
            <person name="Shen M."/>
            <person name="Zhang H."/>
            <person name="Li C."/>
            <person name="Liu L."/>
            <person name="Cao L."/>
            <person name="Xu X."/>
            <person name="Xing Y."/>
            <person name="Hsiang T."/>
            <person name="Zhang Z."/>
            <person name="Xu J.R."/>
            <person name="Peng Y.L."/>
        </authorList>
    </citation>
    <scope>NUCLEOTIDE SEQUENCE</scope>
    <source>
        <strain evidence="1">Y34</strain>
    </source>
</reference>
<dbReference type="Proteomes" id="UP000011086">
    <property type="component" value="Unassembled WGS sequence"/>
</dbReference>
<organism evidence="1">
    <name type="scientific">Pyricularia oryzae (strain Y34)</name>
    <name type="common">Rice blast fungus</name>
    <name type="synonym">Magnaporthe oryzae</name>
    <dbReference type="NCBI Taxonomy" id="1143189"/>
    <lineage>
        <taxon>Eukaryota</taxon>
        <taxon>Fungi</taxon>
        <taxon>Dikarya</taxon>
        <taxon>Ascomycota</taxon>
        <taxon>Pezizomycotina</taxon>
        <taxon>Sordariomycetes</taxon>
        <taxon>Sordariomycetidae</taxon>
        <taxon>Magnaporthales</taxon>
        <taxon>Pyriculariaceae</taxon>
        <taxon>Pyricularia</taxon>
    </lineage>
</organism>
<dbReference type="AlphaFoldDB" id="A0AA97PNT4"/>